<keyword evidence="2" id="KW-1185">Reference proteome</keyword>
<dbReference type="RefSeq" id="WP_009547168.1">
    <property type="nucleotide sequence ID" value="NC_010546.1"/>
</dbReference>
<evidence type="ECO:0000313" key="1">
    <source>
        <dbReference type="EMBL" id="ACB53197.1"/>
    </source>
</evidence>
<dbReference type="eggNOG" id="ENOG50321IA">
    <property type="taxonomic scope" value="Bacteria"/>
</dbReference>
<dbReference type="OrthoDB" id="574717at2"/>
<protein>
    <submittedName>
        <fullName evidence="1">Uncharacterized protein</fullName>
    </submittedName>
</protein>
<gene>
    <name evidence="1" type="ordered locus">cce_3849</name>
</gene>
<evidence type="ECO:0000313" key="2">
    <source>
        <dbReference type="Proteomes" id="UP000001203"/>
    </source>
</evidence>
<dbReference type="STRING" id="43989.cce_3849"/>
<dbReference type="Proteomes" id="UP000001203">
    <property type="component" value="Chromosome circular"/>
</dbReference>
<dbReference type="HOGENOM" id="CLU_1812560_0_0_3"/>
<name>B1WP18_CROS5</name>
<dbReference type="KEGG" id="cyt:cce_3849"/>
<dbReference type="EMBL" id="CP000806">
    <property type="protein sequence ID" value="ACB53197.1"/>
    <property type="molecule type" value="Genomic_DNA"/>
</dbReference>
<accession>B1WP18</accession>
<proteinExistence type="predicted"/>
<sequence length="142" mass="16325">MTTIKFILNAKRVYQFLGLLICMLLIQVLPSKLLSEDFTTNPILDKITFDISEISADGLIGSVDGLRYLSYEFCIPGNEQAVERIKTIDSTINIYRQSPGRINCQNNQYLCVGETHNKQWKEILLSIAKLDYVERIDQFWGE</sequence>
<organism evidence="1 2">
    <name type="scientific">Crocosphaera subtropica (strain ATCC 51142 / BH68)</name>
    <name type="common">Cyanothece sp. (strain ATCC 51142)</name>
    <dbReference type="NCBI Taxonomy" id="43989"/>
    <lineage>
        <taxon>Bacteria</taxon>
        <taxon>Bacillati</taxon>
        <taxon>Cyanobacteriota</taxon>
        <taxon>Cyanophyceae</taxon>
        <taxon>Oscillatoriophycideae</taxon>
        <taxon>Chroococcales</taxon>
        <taxon>Aphanothecaceae</taxon>
        <taxon>Crocosphaera</taxon>
        <taxon>Crocosphaera subtropica</taxon>
    </lineage>
</organism>
<dbReference type="AlphaFoldDB" id="B1WP18"/>
<reference evidence="1 2" key="1">
    <citation type="journal article" date="2008" name="Proc. Natl. Acad. Sci. U.S.A.">
        <title>The genome of Cyanothece 51142, a unicellular diazotrophic cyanobacterium important in the marine nitrogen cycle.</title>
        <authorList>
            <person name="Welsh E.A."/>
            <person name="Liberton M."/>
            <person name="Stoeckel J."/>
            <person name="Loh T."/>
            <person name="Elvitigala T."/>
            <person name="Wang C."/>
            <person name="Wollam A."/>
            <person name="Fulton R.S."/>
            <person name="Clifton S.W."/>
            <person name="Jacobs J.M."/>
            <person name="Aurora R."/>
            <person name="Ghosh B.K."/>
            <person name="Sherman L.A."/>
            <person name="Smith R.D."/>
            <person name="Wilson R.K."/>
            <person name="Pakrasi H.B."/>
        </authorList>
    </citation>
    <scope>NUCLEOTIDE SEQUENCE [LARGE SCALE GENOMIC DNA]</scope>
    <source>
        <strain evidence="2">ATCC 51142 / BH68</strain>
    </source>
</reference>